<name>A0A8H4TTT6_9HYPO</name>
<dbReference type="OrthoDB" id="5311681at2759"/>
<comment type="caution">
    <text evidence="2">The sequence shown here is derived from an EMBL/GenBank/DDBJ whole genome shotgun (WGS) entry which is preliminary data.</text>
</comment>
<reference evidence="2" key="1">
    <citation type="journal article" date="2020" name="BMC Genomics">
        <title>Correction to: Identification and distribution of gene clusters required for synthesis of sphingolipid metabolism inhibitors in diverse species of the filamentous fungus Fusarium.</title>
        <authorList>
            <person name="Kim H.S."/>
            <person name="Lohmar J.M."/>
            <person name="Busman M."/>
            <person name="Brown D.W."/>
            <person name="Naumann T.A."/>
            <person name="Divon H.H."/>
            <person name="Lysoe E."/>
            <person name="Uhlig S."/>
            <person name="Proctor R.H."/>
        </authorList>
    </citation>
    <scope>NUCLEOTIDE SEQUENCE</scope>
    <source>
        <strain evidence="2">NRRL 20472</strain>
    </source>
</reference>
<evidence type="ECO:0000256" key="1">
    <source>
        <dbReference type="SAM" id="MobiDB-lite"/>
    </source>
</evidence>
<keyword evidence="3" id="KW-1185">Reference proteome</keyword>
<dbReference type="Gene3D" id="3.80.10.10">
    <property type="entry name" value="Ribonuclease Inhibitor"/>
    <property type="match status" value="1"/>
</dbReference>
<evidence type="ECO:0000313" key="3">
    <source>
        <dbReference type="Proteomes" id="UP000622797"/>
    </source>
</evidence>
<dbReference type="SUPFAM" id="SSF52047">
    <property type="entry name" value="RNI-like"/>
    <property type="match status" value="1"/>
</dbReference>
<evidence type="ECO:0008006" key="4">
    <source>
        <dbReference type="Google" id="ProtNLM"/>
    </source>
</evidence>
<accession>A0A8H4TTT6</accession>
<dbReference type="AlphaFoldDB" id="A0A8H4TTT6"/>
<reference evidence="2" key="2">
    <citation type="submission" date="2020-05" db="EMBL/GenBank/DDBJ databases">
        <authorList>
            <person name="Kim H.-S."/>
            <person name="Proctor R.H."/>
            <person name="Brown D.W."/>
        </authorList>
    </citation>
    <scope>NUCLEOTIDE SEQUENCE</scope>
    <source>
        <strain evidence="2">NRRL 20472</strain>
    </source>
</reference>
<dbReference type="EMBL" id="JABEXW010000432">
    <property type="protein sequence ID" value="KAF4964026.1"/>
    <property type="molecule type" value="Genomic_DNA"/>
</dbReference>
<organism evidence="2 3">
    <name type="scientific">Fusarium sarcochroum</name>
    <dbReference type="NCBI Taxonomy" id="1208366"/>
    <lineage>
        <taxon>Eukaryota</taxon>
        <taxon>Fungi</taxon>
        <taxon>Dikarya</taxon>
        <taxon>Ascomycota</taxon>
        <taxon>Pezizomycotina</taxon>
        <taxon>Sordariomycetes</taxon>
        <taxon>Hypocreomycetidae</taxon>
        <taxon>Hypocreales</taxon>
        <taxon>Nectriaceae</taxon>
        <taxon>Fusarium</taxon>
        <taxon>Fusarium lateritium species complex</taxon>
    </lineage>
</organism>
<evidence type="ECO:0000313" key="2">
    <source>
        <dbReference type="EMBL" id="KAF4964026.1"/>
    </source>
</evidence>
<sequence length="583" mass="65716">MALRRSARIRSAADKQPAVIAQPESIEAPAKPASKPVKRKATAKKQTENKKRATASKDVKEEEVTQPQSGPDGKALLLFPPEVLNIILNNIKELKGISILSRVCKAFYSIMAPRLHNRVVVAAVHHPHIQKLIRSVEPYLSIGVKKQLKKEGTYKGQQTEYPKDVDETAIPFCASQVRQLVIGDVDPGQNHQHICERYIEEALKSMRKLEIVDVKFLTEPIAQYLASLENLQALNIYLSRARSSPWHRSSLPEKDLLMPLTNIKNLKHLRVESIEDSIVREILMRSRRTLKTLAIRAIQDDSNFLEGFEEFKSDGSHGHAFTSLERIELESLPLDEDSINLVQKAFDFVGLREIRLRSLESGRPLFIGHLMSLLQSSNRQEISLRSLCLDVSHSKLSSADNDEVARDPCCGLIASFDTLTSLELRTGRHTIPGKSRMQDSLLRAILGHSALKILKISSRATIYDEKFPNLSAMTVASIVDGLPDLQEFEFTPKEEEIANSGKFVWEERFKLNRVILGVSDWEVASTFRKREKGRGKPGKACSPHNQEKKVEFREVLRTFSGGLGYDPEHKWVKSVAGEEKVNF</sequence>
<dbReference type="InterPro" id="IPR032675">
    <property type="entry name" value="LRR_dom_sf"/>
</dbReference>
<gene>
    <name evidence="2" type="ORF">FSARC_8024</name>
</gene>
<feature type="compositionally biased region" description="Basic and acidic residues" evidence="1">
    <location>
        <begin position="45"/>
        <end position="63"/>
    </location>
</feature>
<dbReference type="Proteomes" id="UP000622797">
    <property type="component" value="Unassembled WGS sequence"/>
</dbReference>
<protein>
    <recommendedName>
        <fullName evidence="4">F-box domain-containing protein</fullName>
    </recommendedName>
</protein>
<feature type="region of interest" description="Disordered" evidence="1">
    <location>
        <begin position="1"/>
        <end position="72"/>
    </location>
</feature>
<proteinExistence type="predicted"/>